<evidence type="ECO:0000313" key="7">
    <source>
        <dbReference type="EMBL" id="USY20831.1"/>
    </source>
</evidence>
<dbReference type="PANTHER" id="PTHR35807:SF1">
    <property type="entry name" value="TRANSCRIPTIONAL REGULATOR REDD"/>
    <property type="match status" value="1"/>
</dbReference>
<dbReference type="SUPFAM" id="SSF48452">
    <property type="entry name" value="TPR-like"/>
    <property type="match status" value="3"/>
</dbReference>
<evidence type="ECO:0000256" key="1">
    <source>
        <dbReference type="ARBA" id="ARBA00005820"/>
    </source>
</evidence>
<dbReference type="SMART" id="SM01043">
    <property type="entry name" value="BTAD"/>
    <property type="match status" value="1"/>
</dbReference>
<keyword evidence="2" id="KW-0805">Transcription regulation</keyword>
<keyword evidence="8" id="KW-1185">Reference proteome</keyword>
<gene>
    <name evidence="7" type="ORF">NE857_04030</name>
</gene>
<feature type="domain" description="OmpR/PhoB-type" evidence="6">
    <location>
        <begin position="1"/>
        <end position="94"/>
    </location>
</feature>
<dbReference type="InterPro" id="IPR051677">
    <property type="entry name" value="AfsR-DnrI-RedD_regulator"/>
</dbReference>
<keyword evidence="4" id="KW-0804">Transcription</keyword>
<dbReference type="CDD" id="cd15831">
    <property type="entry name" value="BTAD"/>
    <property type="match status" value="1"/>
</dbReference>
<dbReference type="PRINTS" id="PR00364">
    <property type="entry name" value="DISEASERSIST"/>
</dbReference>
<dbReference type="Gene3D" id="3.40.50.300">
    <property type="entry name" value="P-loop containing nucleotide triphosphate hydrolases"/>
    <property type="match status" value="1"/>
</dbReference>
<evidence type="ECO:0000256" key="4">
    <source>
        <dbReference type="ARBA" id="ARBA00023163"/>
    </source>
</evidence>
<dbReference type="PROSITE" id="PS51755">
    <property type="entry name" value="OMPR_PHOB"/>
    <property type="match status" value="1"/>
</dbReference>
<evidence type="ECO:0000256" key="3">
    <source>
        <dbReference type="ARBA" id="ARBA00023125"/>
    </source>
</evidence>
<dbReference type="Gene3D" id="1.10.10.10">
    <property type="entry name" value="Winged helix-like DNA-binding domain superfamily/Winged helix DNA-binding domain"/>
    <property type="match status" value="1"/>
</dbReference>
<dbReference type="Pfam" id="PF00931">
    <property type="entry name" value="NB-ARC"/>
    <property type="match status" value="1"/>
</dbReference>
<dbReference type="EMBL" id="CP099837">
    <property type="protein sequence ID" value="USY20831.1"/>
    <property type="molecule type" value="Genomic_DNA"/>
</dbReference>
<feature type="DNA-binding region" description="OmpR/PhoB-type" evidence="5">
    <location>
        <begin position="1"/>
        <end position="94"/>
    </location>
</feature>
<dbReference type="SUPFAM" id="SSF46894">
    <property type="entry name" value="C-terminal effector domain of the bipartite response regulators"/>
    <property type="match status" value="1"/>
</dbReference>
<dbReference type="Pfam" id="PF03704">
    <property type="entry name" value="BTAD"/>
    <property type="match status" value="1"/>
</dbReference>
<evidence type="ECO:0000259" key="6">
    <source>
        <dbReference type="PROSITE" id="PS51755"/>
    </source>
</evidence>
<dbReference type="InterPro" id="IPR027417">
    <property type="entry name" value="P-loop_NTPase"/>
</dbReference>
<dbReference type="InterPro" id="IPR001867">
    <property type="entry name" value="OmpR/PhoB-type_DNA-bd"/>
</dbReference>
<name>A0ABY5DCN8_9ACTN</name>
<dbReference type="InterPro" id="IPR005158">
    <property type="entry name" value="BTAD"/>
</dbReference>
<dbReference type="InterPro" id="IPR002182">
    <property type="entry name" value="NB-ARC"/>
</dbReference>
<organism evidence="7 8">
    <name type="scientific">Nocardiopsis exhalans</name>
    <dbReference type="NCBI Taxonomy" id="163604"/>
    <lineage>
        <taxon>Bacteria</taxon>
        <taxon>Bacillati</taxon>
        <taxon>Actinomycetota</taxon>
        <taxon>Actinomycetes</taxon>
        <taxon>Streptosporangiales</taxon>
        <taxon>Nocardiopsidaceae</taxon>
        <taxon>Nocardiopsis</taxon>
    </lineage>
</organism>
<dbReference type="InterPro" id="IPR016032">
    <property type="entry name" value="Sig_transdc_resp-reg_C-effctor"/>
</dbReference>
<dbReference type="Proteomes" id="UP001055940">
    <property type="component" value="Chromosome"/>
</dbReference>
<comment type="similarity">
    <text evidence="1">Belongs to the AfsR/DnrI/RedD regulatory family.</text>
</comment>
<sequence>MDIQILAPIPRILVVNRPVDVGSPKARLILAVLAESVGRVVPVTTLVEHVWGQDPPGSVQASVQVYVSRIRRALKEAGASTGIVRRGQGYALEAEAGCVDWHRARKLAERARKLVRQGENDRGSVLLEEALDLWQGEPCTEFGGLWADSLRRSTARTHERILGDWADARIALGQHDEVLDRLDEHPPNETLAFHHMRALVGAGRHTEAIECYTELREHTLEELGSEPNPRVRNLFQRVLAEEGQEVPQAGLSLVREGERSPGVIDTLQADVSDFLGREEELERLLSLVRETEGPTVVQTVTGMGGAGKTTLAVHAAHLLRDGFDVRLQTDLSGVGADQVLFRLLQMMGVPGGSIPAEQETRVAMWRSQTAGRRVLLLLDNASDQGQVAPVVPGTPGSVVLVTSRRSLAGLHGARQVSLGVLDREDAAQMFAAFSGRGVENTGMDRVVSLTGRLPIALRVASSQLRLRPTWSLGGLADRLECQGRAAVKGEYWEALAVFADSFEELSPQAKRTFLCMGLHPTPVILDHAAAASVGSWDATERSLHELLDIHLIEEVSPGRYRMHDLVRKFALQRVAHVMSEQERRAVEERVLEYYLATVNNADRAASPGRRRTERPMVRSTIAQTFDTPREARDWFADCFPAVELVIDYARARGFTEYAARIPLAMAGLLVNNGPWDRAEQLFMDAVEAWHRLDDRLGVADALYELALIRLNQGGQDESAEGLLSTAANLWGAHGGQQSVPYAREQIARLHAGQGNHRRAMAGYQVALKEFRALGDQQGVAKVFSRMATSHAKTRRHELAASFYLVSKQLYRALDDKQMEAAAAMNLFQFQWGRGHHREARTIGERCLRIFKEHGDVLNAARIQQNVGMLESYLGRHRQALEYFNVACQGYWTAGDVSSLTRSRAGAGVSQLGLGRVLEAEKTLQDALAQARSRGLPGPESPLLRALGDVRLAQQRHTDARELYEAALVAGLQSAEAANAGMSCSQLGDLNSVEGDQEQALACWRRAARFLERIPTPYLADVRSKIQWAEYVQGQIAS</sequence>
<proteinExistence type="inferred from homology"/>
<dbReference type="PANTHER" id="PTHR35807">
    <property type="entry name" value="TRANSCRIPTIONAL REGULATOR REDD-RELATED"/>
    <property type="match status" value="1"/>
</dbReference>
<dbReference type="Gene3D" id="1.25.40.10">
    <property type="entry name" value="Tetratricopeptide repeat domain"/>
    <property type="match status" value="3"/>
</dbReference>
<dbReference type="RefSeq" id="WP_254419856.1">
    <property type="nucleotide sequence ID" value="NZ_BAAAJB010000049.1"/>
</dbReference>
<dbReference type="InterPro" id="IPR036388">
    <property type="entry name" value="WH-like_DNA-bd_sf"/>
</dbReference>
<dbReference type="SMART" id="SM00862">
    <property type="entry name" value="Trans_reg_C"/>
    <property type="match status" value="1"/>
</dbReference>
<evidence type="ECO:0000256" key="2">
    <source>
        <dbReference type="ARBA" id="ARBA00023015"/>
    </source>
</evidence>
<dbReference type="Pfam" id="PF13424">
    <property type="entry name" value="TPR_12"/>
    <property type="match status" value="1"/>
</dbReference>
<keyword evidence="3 5" id="KW-0238">DNA-binding</keyword>
<dbReference type="InterPro" id="IPR011990">
    <property type="entry name" value="TPR-like_helical_dom_sf"/>
</dbReference>
<accession>A0ABY5DCN8</accession>
<evidence type="ECO:0000256" key="5">
    <source>
        <dbReference type="PROSITE-ProRule" id="PRU01091"/>
    </source>
</evidence>
<evidence type="ECO:0000313" key="8">
    <source>
        <dbReference type="Proteomes" id="UP001055940"/>
    </source>
</evidence>
<dbReference type="SUPFAM" id="SSF52540">
    <property type="entry name" value="P-loop containing nucleoside triphosphate hydrolases"/>
    <property type="match status" value="1"/>
</dbReference>
<dbReference type="Pfam" id="PF00486">
    <property type="entry name" value="Trans_reg_C"/>
    <property type="match status" value="1"/>
</dbReference>
<dbReference type="CDD" id="cd00383">
    <property type="entry name" value="trans_reg_C"/>
    <property type="match status" value="1"/>
</dbReference>
<reference evidence="7" key="1">
    <citation type="submission" date="2022-06" db="EMBL/GenBank/DDBJ databases">
        <authorList>
            <person name="Ping M."/>
        </authorList>
    </citation>
    <scope>NUCLEOTIDE SEQUENCE</scope>
    <source>
        <strain evidence="7">JCM11759T</strain>
    </source>
</reference>
<protein>
    <submittedName>
        <fullName evidence="7">Winged helix-turn-helix domain-containing protein</fullName>
    </submittedName>
</protein>